<feature type="region of interest" description="Disordered" evidence="1">
    <location>
        <begin position="227"/>
        <end position="275"/>
    </location>
</feature>
<dbReference type="AlphaFoldDB" id="A0AA39RLH3"/>
<dbReference type="PANTHER" id="PTHR34193:SF1">
    <property type="entry name" value="EXPRESSED PROTEIN"/>
    <property type="match status" value="1"/>
</dbReference>
<feature type="compositionally biased region" description="Low complexity" evidence="1">
    <location>
        <begin position="229"/>
        <end position="243"/>
    </location>
</feature>
<feature type="compositionally biased region" description="Polar residues" evidence="1">
    <location>
        <begin position="81"/>
        <end position="90"/>
    </location>
</feature>
<name>A0AA39RLH3_ACESA</name>
<feature type="compositionally biased region" description="Basic and acidic residues" evidence="1">
    <location>
        <begin position="126"/>
        <end position="147"/>
    </location>
</feature>
<feature type="region of interest" description="Disordered" evidence="1">
    <location>
        <begin position="126"/>
        <end position="166"/>
    </location>
</feature>
<reference evidence="2" key="1">
    <citation type="journal article" date="2022" name="Plant J.">
        <title>Strategies of tolerance reflected in two North American maple genomes.</title>
        <authorList>
            <person name="McEvoy S.L."/>
            <person name="Sezen U.U."/>
            <person name="Trouern-Trend A."/>
            <person name="McMahon S.M."/>
            <person name="Schaberg P.G."/>
            <person name="Yang J."/>
            <person name="Wegrzyn J.L."/>
            <person name="Swenson N.G."/>
        </authorList>
    </citation>
    <scope>NUCLEOTIDE SEQUENCE</scope>
    <source>
        <strain evidence="2">NS2018</strain>
    </source>
</reference>
<accession>A0AA39RLH3</accession>
<evidence type="ECO:0000256" key="1">
    <source>
        <dbReference type="SAM" id="MobiDB-lite"/>
    </source>
</evidence>
<proteinExistence type="predicted"/>
<gene>
    <name evidence="2" type="ORF">LWI29_011743</name>
</gene>
<reference evidence="2" key="2">
    <citation type="submission" date="2023-06" db="EMBL/GenBank/DDBJ databases">
        <authorList>
            <person name="Swenson N.G."/>
            <person name="Wegrzyn J.L."/>
            <person name="Mcevoy S.L."/>
        </authorList>
    </citation>
    <scope>NUCLEOTIDE SEQUENCE</scope>
    <source>
        <strain evidence="2">NS2018</strain>
        <tissue evidence="2">Leaf</tissue>
    </source>
</reference>
<comment type="caution">
    <text evidence="2">The sequence shown here is derived from an EMBL/GenBank/DDBJ whole genome shotgun (WGS) entry which is preliminary data.</text>
</comment>
<protein>
    <submittedName>
        <fullName evidence="2">Uncharacterized protein</fullName>
    </submittedName>
</protein>
<feature type="compositionally biased region" description="Gly residues" evidence="1">
    <location>
        <begin position="47"/>
        <end position="56"/>
    </location>
</feature>
<evidence type="ECO:0000313" key="2">
    <source>
        <dbReference type="EMBL" id="KAK0576093.1"/>
    </source>
</evidence>
<keyword evidence="3" id="KW-1185">Reference proteome</keyword>
<dbReference type="Proteomes" id="UP001168877">
    <property type="component" value="Unassembled WGS sequence"/>
</dbReference>
<dbReference type="PANTHER" id="PTHR34193">
    <property type="entry name" value="OS11G0199801 PROTEIN"/>
    <property type="match status" value="1"/>
</dbReference>
<evidence type="ECO:0000313" key="3">
    <source>
        <dbReference type="Proteomes" id="UP001168877"/>
    </source>
</evidence>
<dbReference type="EMBL" id="JAUESC010000386">
    <property type="protein sequence ID" value="KAK0576093.1"/>
    <property type="molecule type" value="Genomic_DNA"/>
</dbReference>
<organism evidence="2 3">
    <name type="scientific">Acer saccharum</name>
    <name type="common">Sugar maple</name>
    <dbReference type="NCBI Taxonomy" id="4024"/>
    <lineage>
        <taxon>Eukaryota</taxon>
        <taxon>Viridiplantae</taxon>
        <taxon>Streptophyta</taxon>
        <taxon>Embryophyta</taxon>
        <taxon>Tracheophyta</taxon>
        <taxon>Spermatophyta</taxon>
        <taxon>Magnoliopsida</taxon>
        <taxon>eudicotyledons</taxon>
        <taxon>Gunneridae</taxon>
        <taxon>Pentapetalae</taxon>
        <taxon>rosids</taxon>
        <taxon>malvids</taxon>
        <taxon>Sapindales</taxon>
        <taxon>Sapindaceae</taxon>
        <taxon>Hippocastanoideae</taxon>
        <taxon>Acereae</taxon>
        <taxon>Acer</taxon>
    </lineage>
</organism>
<sequence>MLDSGNNHLLLSDHIGRINDKSFDGYRSWKSLGAQIGVAERKLAVDGGGGGGGGDDSGVCSPPLWRKSPNSSPQHRKNHYRSLSPSSRTQAIARGQRELMEMVGRMPESCYELSMKDLVEHPMIESKQESFREETKSSVKSSDDKGLLKKKKNEKKQIQMMKRSGSADNERFLLKMIFPVSLGTKKNNNNNNKKNDSLSNNNCSKITVCDGSDKGVDKDWWNKRFTNNSASAKSSASSSSSSSTNREGSCWGFMRTKKSKKVKQEGSKTELQFDT</sequence>
<feature type="region of interest" description="Disordered" evidence="1">
    <location>
        <begin position="47"/>
        <end position="90"/>
    </location>
</feature>